<dbReference type="Proteomes" id="UP001501612">
    <property type="component" value="Unassembled WGS sequence"/>
</dbReference>
<dbReference type="InterPro" id="IPR039422">
    <property type="entry name" value="MarR/SlyA-like"/>
</dbReference>
<organism evidence="2 3">
    <name type="scientific">Nocardioides lentus</name>
    <dbReference type="NCBI Taxonomy" id="338077"/>
    <lineage>
        <taxon>Bacteria</taxon>
        <taxon>Bacillati</taxon>
        <taxon>Actinomycetota</taxon>
        <taxon>Actinomycetes</taxon>
        <taxon>Propionibacteriales</taxon>
        <taxon>Nocardioidaceae</taxon>
        <taxon>Nocardioides</taxon>
    </lineage>
</organism>
<dbReference type="Pfam" id="PF12802">
    <property type="entry name" value="MarR_2"/>
    <property type="match status" value="1"/>
</dbReference>
<evidence type="ECO:0000313" key="2">
    <source>
        <dbReference type="EMBL" id="GAA1904099.1"/>
    </source>
</evidence>
<protein>
    <submittedName>
        <fullName evidence="2">MarR family transcriptional regulator</fullName>
    </submittedName>
</protein>
<name>A0ABN2NV52_9ACTN</name>
<accession>A0ABN2NV52</accession>
<dbReference type="SUPFAM" id="SSF46785">
    <property type="entry name" value="Winged helix' DNA-binding domain"/>
    <property type="match status" value="1"/>
</dbReference>
<dbReference type="SMART" id="SM00347">
    <property type="entry name" value="HTH_MARR"/>
    <property type="match status" value="1"/>
</dbReference>
<dbReference type="InterPro" id="IPR036388">
    <property type="entry name" value="WH-like_DNA-bd_sf"/>
</dbReference>
<dbReference type="InterPro" id="IPR000835">
    <property type="entry name" value="HTH_MarR-typ"/>
</dbReference>
<sequence length="167" mass="18516">MNVQPLPRAYARGVADDGWLSTEEIATWRAVDALVRRLPAALETQLTRDSGLSLTEYYVLAGLADQPGHSVRMSRLAELAHCELSRLSHLVKRLERRGWARREPDREDRRYTRAVLTEAGHAHLVAAAPAHVARVRRVLLEALTVAEQTALREAASAVVGRLDDLGV</sequence>
<comment type="caution">
    <text evidence="2">The sequence shown here is derived from an EMBL/GenBank/DDBJ whole genome shotgun (WGS) entry which is preliminary data.</text>
</comment>
<dbReference type="PANTHER" id="PTHR33164">
    <property type="entry name" value="TRANSCRIPTIONAL REGULATOR, MARR FAMILY"/>
    <property type="match status" value="1"/>
</dbReference>
<dbReference type="InterPro" id="IPR036390">
    <property type="entry name" value="WH_DNA-bd_sf"/>
</dbReference>
<dbReference type="PROSITE" id="PS50995">
    <property type="entry name" value="HTH_MARR_2"/>
    <property type="match status" value="1"/>
</dbReference>
<keyword evidence="3" id="KW-1185">Reference proteome</keyword>
<proteinExistence type="predicted"/>
<dbReference type="EMBL" id="BAAAMY010000001">
    <property type="protein sequence ID" value="GAA1904099.1"/>
    <property type="molecule type" value="Genomic_DNA"/>
</dbReference>
<evidence type="ECO:0000313" key="3">
    <source>
        <dbReference type="Proteomes" id="UP001501612"/>
    </source>
</evidence>
<evidence type="ECO:0000259" key="1">
    <source>
        <dbReference type="PROSITE" id="PS50995"/>
    </source>
</evidence>
<reference evidence="2 3" key="1">
    <citation type="journal article" date="2019" name="Int. J. Syst. Evol. Microbiol.">
        <title>The Global Catalogue of Microorganisms (GCM) 10K type strain sequencing project: providing services to taxonomists for standard genome sequencing and annotation.</title>
        <authorList>
            <consortium name="The Broad Institute Genomics Platform"/>
            <consortium name="The Broad Institute Genome Sequencing Center for Infectious Disease"/>
            <person name="Wu L."/>
            <person name="Ma J."/>
        </authorList>
    </citation>
    <scope>NUCLEOTIDE SEQUENCE [LARGE SCALE GENOMIC DNA]</scope>
    <source>
        <strain evidence="2 3">JCM 14046</strain>
    </source>
</reference>
<feature type="domain" description="HTH marR-type" evidence="1">
    <location>
        <begin position="24"/>
        <end position="160"/>
    </location>
</feature>
<dbReference type="PANTHER" id="PTHR33164:SF99">
    <property type="entry name" value="MARR FAMILY REGULATORY PROTEIN"/>
    <property type="match status" value="1"/>
</dbReference>
<dbReference type="Gene3D" id="1.10.10.10">
    <property type="entry name" value="Winged helix-like DNA-binding domain superfamily/Winged helix DNA-binding domain"/>
    <property type="match status" value="1"/>
</dbReference>
<gene>
    <name evidence="2" type="ORF">GCM10009737_01000</name>
</gene>